<organism evidence="1 2">
    <name type="scientific">Araneus ventricosus</name>
    <name type="common">Orbweaver spider</name>
    <name type="synonym">Epeira ventricosa</name>
    <dbReference type="NCBI Taxonomy" id="182803"/>
    <lineage>
        <taxon>Eukaryota</taxon>
        <taxon>Metazoa</taxon>
        <taxon>Ecdysozoa</taxon>
        <taxon>Arthropoda</taxon>
        <taxon>Chelicerata</taxon>
        <taxon>Arachnida</taxon>
        <taxon>Araneae</taxon>
        <taxon>Araneomorphae</taxon>
        <taxon>Entelegynae</taxon>
        <taxon>Araneoidea</taxon>
        <taxon>Araneidae</taxon>
        <taxon>Araneus</taxon>
    </lineage>
</organism>
<dbReference type="AlphaFoldDB" id="A0A4Y2DPY3"/>
<accession>A0A4Y2DPY3</accession>
<keyword evidence="2" id="KW-1185">Reference proteome</keyword>
<sequence length="125" mass="13882">MNSPHQNIPKPAYCLRTFQPNKKVSIGEPLTQKPVHPQDVLQNEIRLYMRLSSTLQLSNEHDNMPTACIYIVSCSEPSHGSTSMYDKMQMKLQLSSTVSGTLAANTCPSADCFTCLKASLINSNY</sequence>
<proteinExistence type="predicted"/>
<reference evidence="1 2" key="1">
    <citation type="journal article" date="2019" name="Sci. Rep.">
        <title>Orb-weaving spider Araneus ventricosus genome elucidates the spidroin gene catalogue.</title>
        <authorList>
            <person name="Kono N."/>
            <person name="Nakamura H."/>
            <person name="Ohtoshi R."/>
            <person name="Moran D.A.P."/>
            <person name="Shinohara A."/>
            <person name="Yoshida Y."/>
            <person name="Fujiwara M."/>
            <person name="Mori M."/>
            <person name="Tomita M."/>
            <person name="Arakawa K."/>
        </authorList>
    </citation>
    <scope>NUCLEOTIDE SEQUENCE [LARGE SCALE GENOMIC DNA]</scope>
</reference>
<gene>
    <name evidence="1" type="ORF">AVEN_147406_1</name>
</gene>
<evidence type="ECO:0000313" key="2">
    <source>
        <dbReference type="Proteomes" id="UP000499080"/>
    </source>
</evidence>
<comment type="caution">
    <text evidence="1">The sequence shown here is derived from an EMBL/GenBank/DDBJ whole genome shotgun (WGS) entry which is preliminary data.</text>
</comment>
<protein>
    <submittedName>
        <fullName evidence="1">Uncharacterized protein</fullName>
    </submittedName>
</protein>
<evidence type="ECO:0000313" key="1">
    <source>
        <dbReference type="EMBL" id="GBM18277.1"/>
    </source>
</evidence>
<dbReference type="EMBL" id="BGPR01000401">
    <property type="protein sequence ID" value="GBM18277.1"/>
    <property type="molecule type" value="Genomic_DNA"/>
</dbReference>
<dbReference type="Proteomes" id="UP000499080">
    <property type="component" value="Unassembled WGS sequence"/>
</dbReference>
<name>A0A4Y2DPY3_ARAVE</name>